<keyword evidence="3" id="KW-1185">Reference proteome</keyword>
<accession>A0A5N5VC03</accession>
<dbReference type="Proteomes" id="UP000325690">
    <property type="component" value="Unassembled WGS sequence"/>
</dbReference>
<proteinExistence type="predicted"/>
<evidence type="ECO:0000259" key="1">
    <source>
        <dbReference type="Pfam" id="PF18702"/>
    </source>
</evidence>
<name>A0A5N5VC03_MYCPH</name>
<reference evidence="2 3" key="1">
    <citation type="submission" date="2012-10" db="EMBL/GenBank/DDBJ databases">
        <title>The draft sequence of the Mycobacterium pheli genome.</title>
        <authorList>
            <person name="Pettersson B.M.F."/>
            <person name="Das S."/>
            <person name="Dasgupta S."/>
            <person name="Bhattacharya A."/>
            <person name="Kirsebom L.A."/>
        </authorList>
    </citation>
    <scope>NUCLEOTIDE SEQUENCE [LARGE SCALE GENOMIC DNA]</scope>
    <source>
        <strain evidence="2 3">CCUG 21000</strain>
    </source>
</reference>
<dbReference type="InterPro" id="IPR041313">
    <property type="entry name" value="DUF5642"/>
</dbReference>
<dbReference type="Pfam" id="PF18702">
    <property type="entry name" value="DUF5642"/>
    <property type="match status" value="1"/>
</dbReference>
<organism evidence="2 3">
    <name type="scientific">Mycolicibacterium phlei DSM 43239 = CCUG 21000</name>
    <dbReference type="NCBI Taxonomy" id="1226750"/>
    <lineage>
        <taxon>Bacteria</taxon>
        <taxon>Bacillati</taxon>
        <taxon>Actinomycetota</taxon>
        <taxon>Actinomycetes</taxon>
        <taxon>Mycobacteriales</taxon>
        <taxon>Mycobacteriaceae</taxon>
        <taxon>Mycolicibacterium</taxon>
    </lineage>
</organism>
<evidence type="ECO:0000313" key="2">
    <source>
        <dbReference type="EMBL" id="KAB7759276.1"/>
    </source>
</evidence>
<sequence length="208" mass="20565">MAVAAGFVVACGAPQQPAPASSPEPAVINPARIDRVRAELPAGYEVTPLTGPVAPVTAWGYGPSWRVDPPGCAPLADPAGAAPAHGWSASGPGGIVYAVVAAAPGTVDSAVLGECGHFRVDGGRTTGSVDLTPAAPLESADTVAMATASTTVVEGGTETRSRADTVLAYLGDHVAFVVAVTDPGAPHPQLDAGFAASLLRKTVAALRG</sequence>
<comment type="caution">
    <text evidence="2">The sequence shown here is derived from an EMBL/GenBank/DDBJ whole genome shotgun (WGS) entry which is preliminary data.</text>
</comment>
<dbReference type="EMBL" id="ANBP01000002">
    <property type="protein sequence ID" value="KAB7759276.1"/>
    <property type="molecule type" value="Genomic_DNA"/>
</dbReference>
<feature type="domain" description="DUF5642" evidence="1">
    <location>
        <begin position="29"/>
        <end position="207"/>
    </location>
</feature>
<evidence type="ECO:0000313" key="3">
    <source>
        <dbReference type="Proteomes" id="UP000325690"/>
    </source>
</evidence>
<protein>
    <recommendedName>
        <fullName evidence="1">DUF5642 domain-containing protein</fullName>
    </recommendedName>
</protein>
<dbReference type="AlphaFoldDB" id="A0A5N5VC03"/>
<dbReference type="GeneID" id="74301387"/>
<gene>
    <name evidence="2" type="ORF">MPHL21000_03400</name>
</gene>
<dbReference type="RefSeq" id="WP_003886112.1">
    <property type="nucleotide sequence ID" value="NZ_ANBO01000042.1"/>
</dbReference>